<organism evidence="4 5">
    <name type="scientific">Neolamprologus brichardi</name>
    <name type="common">Fairy cichlid</name>
    <name type="synonym">Lamprologus brichardi</name>
    <dbReference type="NCBI Taxonomy" id="32507"/>
    <lineage>
        <taxon>Eukaryota</taxon>
        <taxon>Metazoa</taxon>
        <taxon>Chordata</taxon>
        <taxon>Craniata</taxon>
        <taxon>Vertebrata</taxon>
        <taxon>Euteleostomi</taxon>
        <taxon>Actinopterygii</taxon>
        <taxon>Neopterygii</taxon>
        <taxon>Teleostei</taxon>
        <taxon>Neoteleostei</taxon>
        <taxon>Acanthomorphata</taxon>
        <taxon>Ovalentaria</taxon>
        <taxon>Cichlomorphae</taxon>
        <taxon>Cichliformes</taxon>
        <taxon>Cichlidae</taxon>
        <taxon>African cichlids</taxon>
        <taxon>Pseudocrenilabrinae</taxon>
        <taxon>Lamprologini</taxon>
        <taxon>Neolamprologus</taxon>
    </lineage>
</organism>
<dbReference type="InterPro" id="IPR013151">
    <property type="entry name" value="Immunoglobulin_dom"/>
</dbReference>
<evidence type="ECO:0000256" key="2">
    <source>
        <dbReference type="SAM" id="Phobius"/>
    </source>
</evidence>
<dbReference type="InterPro" id="IPR036179">
    <property type="entry name" value="Ig-like_dom_sf"/>
</dbReference>
<evidence type="ECO:0000256" key="1">
    <source>
        <dbReference type="ARBA" id="ARBA00023319"/>
    </source>
</evidence>
<accession>A0A3Q4MXE5</accession>
<dbReference type="GeneTree" id="ENSGT00990000204560"/>
<feature type="domain" description="Ig-like" evidence="3">
    <location>
        <begin position="66"/>
        <end position="164"/>
    </location>
</feature>
<dbReference type="InterPro" id="IPR003599">
    <property type="entry name" value="Ig_sub"/>
</dbReference>
<dbReference type="AlphaFoldDB" id="A0A3Q4MXE5"/>
<dbReference type="Proteomes" id="UP000261580">
    <property type="component" value="Unassembled WGS sequence"/>
</dbReference>
<dbReference type="Bgee" id="ENSNBRG00000016690">
    <property type="expression patterns" value="Expressed in skeletal muscle tissue"/>
</dbReference>
<dbReference type="Ensembl" id="ENSNBRT00000022338.1">
    <property type="protein sequence ID" value="ENSNBRP00000021754.1"/>
    <property type="gene ID" value="ENSNBRG00000016690.1"/>
</dbReference>
<evidence type="ECO:0000313" key="4">
    <source>
        <dbReference type="Ensembl" id="ENSNBRP00000021754.1"/>
    </source>
</evidence>
<reference evidence="4" key="1">
    <citation type="submission" date="2025-08" db="UniProtKB">
        <authorList>
            <consortium name="Ensembl"/>
        </authorList>
    </citation>
    <scope>IDENTIFICATION</scope>
</reference>
<dbReference type="Gene3D" id="2.60.40.10">
    <property type="entry name" value="Immunoglobulins"/>
    <property type="match status" value="1"/>
</dbReference>
<dbReference type="CDD" id="cd00096">
    <property type="entry name" value="Ig"/>
    <property type="match status" value="1"/>
</dbReference>
<dbReference type="InterPro" id="IPR007110">
    <property type="entry name" value="Ig-like_dom"/>
</dbReference>
<dbReference type="PROSITE" id="PS50835">
    <property type="entry name" value="IG_LIKE"/>
    <property type="match status" value="1"/>
</dbReference>
<dbReference type="STRING" id="32507.ENSNBRP00000021754"/>
<dbReference type="SMART" id="SM00409">
    <property type="entry name" value="IG"/>
    <property type="match status" value="1"/>
</dbReference>
<protein>
    <recommendedName>
        <fullName evidence="3">Ig-like domain-containing protein</fullName>
    </recommendedName>
</protein>
<name>A0A3Q4MXE5_NEOBR</name>
<feature type="transmembrane region" description="Helical" evidence="2">
    <location>
        <begin position="179"/>
        <end position="202"/>
    </location>
</feature>
<keyword evidence="2" id="KW-1133">Transmembrane helix</keyword>
<evidence type="ECO:0000313" key="5">
    <source>
        <dbReference type="Proteomes" id="UP000261580"/>
    </source>
</evidence>
<reference evidence="4" key="2">
    <citation type="submission" date="2025-09" db="UniProtKB">
        <authorList>
            <consortium name="Ensembl"/>
        </authorList>
    </citation>
    <scope>IDENTIFICATION</scope>
</reference>
<keyword evidence="1" id="KW-0393">Immunoglobulin domain</keyword>
<keyword evidence="2" id="KW-0472">Membrane</keyword>
<dbReference type="SUPFAM" id="SSF48726">
    <property type="entry name" value="Immunoglobulin"/>
    <property type="match status" value="1"/>
</dbReference>
<dbReference type="InterPro" id="IPR013783">
    <property type="entry name" value="Ig-like_fold"/>
</dbReference>
<sequence length="212" mass="23798">TVYKCPVFPLLCVSLPFVSVCFIAVLPVWWKLENYSNTDLEVGRNHSLVFPLLTLNDSGWYGCGGPNINERYLLVVCPKFGLPALEVFSEGDNVTLRCAQWTSRAWFVWFRKSIQTGGKVVHINEMQASTTNQPNNSMVLINVSAQDAGEYMCAVLDSHQRCLSSSTTLAASRLTWSSLPIIIITCFSSHICDLISSVYYYFSLELLKSNFK</sequence>
<evidence type="ECO:0000259" key="3">
    <source>
        <dbReference type="PROSITE" id="PS50835"/>
    </source>
</evidence>
<keyword evidence="5" id="KW-1185">Reference proteome</keyword>
<feature type="transmembrane region" description="Helical" evidence="2">
    <location>
        <begin position="7"/>
        <end position="30"/>
    </location>
</feature>
<keyword evidence="2" id="KW-0812">Transmembrane</keyword>
<dbReference type="Pfam" id="PF00047">
    <property type="entry name" value="ig"/>
    <property type="match status" value="1"/>
</dbReference>
<proteinExistence type="predicted"/>